<dbReference type="PANTHER" id="PTHR46025:SF3">
    <property type="entry name" value="XYLOSYLTRANSFERASE OXT"/>
    <property type="match status" value="1"/>
</dbReference>
<evidence type="ECO:0000313" key="16">
    <source>
        <dbReference type="Proteomes" id="UP001056336"/>
    </source>
</evidence>
<name>A0ABY4QWJ1_9ACTN</name>
<evidence type="ECO:0000256" key="6">
    <source>
        <dbReference type="ARBA" id="ARBA00022723"/>
    </source>
</evidence>
<evidence type="ECO:0000256" key="12">
    <source>
        <dbReference type="ARBA" id="ARBA00023157"/>
    </source>
</evidence>
<evidence type="ECO:0000256" key="11">
    <source>
        <dbReference type="ARBA" id="ARBA00023136"/>
    </source>
</evidence>
<reference evidence="15" key="1">
    <citation type="journal article" date="2018" name="Int. J. Syst. Evol. Microbiol.">
        <title>Jatrophihabitans telluris sp. nov., isolated from sediment soil of lava forest wetlands and the emended description of the genus Jatrophihabitans.</title>
        <authorList>
            <person name="Lee K.C."/>
            <person name="Suh M.K."/>
            <person name="Eom M.K."/>
            <person name="Kim K.K."/>
            <person name="Kim J.S."/>
            <person name="Kim D.S."/>
            <person name="Ko S.H."/>
            <person name="Shin Y.K."/>
            <person name="Lee J.S."/>
        </authorList>
    </citation>
    <scope>NUCLEOTIDE SEQUENCE</scope>
    <source>
        <strain evidence="15">N237</strain>
    </source>
</reference>
<evidence type="ECO:0000256" key="3">
    <source>
        <dbReference type="ARBA" id="ARBA00022676"/>
    </source>
</evidence>
<keyword evidence="13" id="KW-0325">Glycoprotein</keyword>
<accession>A0ABY4QWJ1</accession>
<proteinExistence type="predicted"/>
<dbReference type="RefSeq" id="WP_249770841.1">
    <property type="nucleotide sequence ID" value="NZ_CP097332.1"/>
</dbReference>
<keyword evidence="7" id="KW-0256">Endoplasmic reticulum</keyword>
<evidence type="ECO:0000256" key="10">
    <source>
        <dbReference type="ARBA" id="ARBA00023034"/>
    </source>
</evidence>
<protein>
    <recommendedName>
        <fullName evidence="14">Peptide O-xylosyltransferase</fullName>
    </recommendedName>
</protein>
<keyword evidence="9" id="KW-1133">Transmembrane helix</keyword>
<evidence type="ECO:0000256" key="1">
    <source>
        <dbReference type="ARBA" id="ARBA00004323"/>
    </source>
</evidence>
<keyword evidence="4" id="KW-0808">Transferase</keyword>
<evidence type="ECO:0000256" key="4">
    <source>
        <dbReference type="ARBA" id="ARBA00022679"/>
    </source>
</evidence>
<evidence type="ECO:0000256" key="14">
    <source>
        <dbReference type="ARBA" id="ARBA00042865"/>
    </source>
</evidence>
<dbReference type="Proteomes" id="UP001056336">
    <property type="component" value="Chromosome"/>
</dbReference>
<keyword evidence="6" id="KW-0479">Metal-binding</keyword>
<dbReference type="PANTHER" id="PTHR46025">
    <property type="entry name" value="XYLOSYLTRANSFERASE OXT"/>
    <property type="match status" value="1"/>
</dbReference>
<keyword evidence="10" id="KW-0333">Golgi apparatus</keyword>
<gene>
    <name evidence="15" type="ORF">M6D93_16460</name>
</gene>
<keyword evidence="3" id="KW-0328">Glycosyltransferase</keyword>
<dbReference type="InterPro" id="IPR043538">
    <property type="entry name" value="XYLT"/>
</dbReference>
<sequence length="310" mass="34557">MASPQTSPHMSPPVPPDIVFLVQVHANPAQFARTAASLLLVPGSALVVHVDARVDQTPFLAATEAMSGVVFVRDRVHVHWGSFSQVEATLASVTCALSAFGEAERFCLVSGDTYPARRPAEIAEFFTAHPERNYINCVRVPNSELNKSLSRISHVNLEHDGRTGRFLRLHGLINRYLARPWRGAFAGRVPYAGSTWWALNRQALTVILHTVDNERRFMRFYRNTCLPDEHFFQTVLANSSFEPSLAPALMYTAWNEGSPSPRTLDAAEVERLKAVGRAVDDAYGHHELLFARKFDDPPGELLALVESELW</sequence>
<evidence type="ECO:0000256" key="2">
    <source>
        <dbReference type="ARBA" id="ARBA00004648"/>
    </source>
</evidence>
<evidence type="ECO:0000256" key="9">
    <source>
        <dbReference type="ARBA" id="ARBA00022989"/>
    </source>
</evidence>
<keyword evidence="11" id="KW-0472">Membrane</keyword>
<evidence type="ECO:0000256" key="13">
    <source>
        <dbReference type="ARBA" id="ARBA00023180"/>
    </source>
</evidence>
<keyword evidence="12" id="KW-1015">Disulfide bond</keyword>
<evidence type="ECO:0000256" key="8">
    <source>
        <dbReference type="ARBA" id="ARBA00022968"/>
    </source>
</evidence>
<keyword evidence="5" id="KW-0812">Transmembrane</keyword>
<reference evidence="15" key="2">
    <citation type="submission" date="2022-05" db="EMBL/GenBank/DDBJ databases">
        <authorList>
            <person name="Kim J.-S."/>
            <person name="Lee K."/>
            <person name="Suh M."/>
            <person name="Eom M."/>
            <person name="Kim J.-S."/>
            <person name="Kim D.-S."/>
            <person name="Ko S.-H."/>
            <person name="Shin Y."/>
            <person name="Lee J.-S."/>
        </authorList>
    </citation>
    <scope>NUCLEOTIDE SEQUENCE</scope>
    <source>
        <strain evidence="15">N237</strain>
    </source>
</reference>
<dbReference type="Pfam" id="PF02485">
    <property type="entry name" value="Branch"/>
    <property type="match status" value="1"/>
</dbReference>
<evidence type="ECO:0000256" key="5">
    <source>
        <dbReference type="ARBA" id="ARBA00022692"/>
    </source>
</evidence>
<dbReference type="InterPro" id="IPR003406">
    <property type="entry name" value="Glyco_trans_14"/>
</dbReference>
<keyword evidence="8" id="KW-0735">Signal-anchor</keyword>
<keyword evidence="16" id="KW-1185">Reference proteome</keyword>
<comment type="subcellular location">
    <subcellularLocation>
        <location evidence="2">Endoplasmic reticulum membrane</location>
        <topology evidence="2">Single-pass type II membrane protein</topology>
    </subcellularLocation>
    <subcellularLocation>
        <location evidence="1">Golgi apparatus membrane</location>
        <topology evidence="1">Single-pass type II membrane protein</topology>
    </subcellularLocation>
</comment>
<organism evidence="15 16">
    <name type="scientific">Jatrophihabitans telluris</name>
    <dbReference type="NCBI Taxonomy" id="2038343"/>
    <lineage>
        <taxon>Bacteria</taxon>
        <taxon>Bacillati</taxon>
        <taxon>Actinomycetota</taxon>
        <taxon>Actinomycetes</taxon>
        <taxon>Jatrophihabitantales</taxon>
        <taxon>Jatrophihabitantaceae</taxon>
        <taxon>Jatrophihabitans</taxon>
    </lineage>
</organism>
<evidence type="ECO:0000313" key="15">
    <source>
        <dbReference type="EMBL" id="UQX87880.1"/>
    </source>
</evidence>
<dbReference type="EMBL" id="CP097332">
    <property type="protein sequence ID" value="UQX87880.1"/>
    <property type="molecule type" value="Genomic_DNA"/>
</dbReference>
<evidence type="ECO:0000256" key="7">
    <source>
        <dbReference type="ARBA" id="ARBA00022824"/>
    </source>
</evidence>